<dbReference type="Proteomes" id="UP000663505">
    <property type="component" value="Chromosome"/>
</dbReference>
<dbReference type="KEGG" id="afx:JZ786_23010"/>
<evidence type="ECO:0000256" key="6">
    <source>
        <dbReference type="SAM" id="MobiDB-lite"/>
    </source>
</evidence>
<dbReference type="EMBL" id="CP071182">
    <property type="protein sequence ID" value="QSO47228.1"/>
    <property type="molecule type" value="Genomic_DNA"/>
</dbReference>
<comment type="similarity">
    <text evidence="2">Belongs to the GtrA family.</text>
</comment>
<name>A0A9X7W0T2_9BACL</name>
<evidence type="ECO:0000256" key="2">
    <source>
        <dbReference type="ARBA" id="ARBA00009399"/>
    </source>
</evidence>
<feature type="transmembrane region" description="Helical" evidence="7">
    <location>
        <begin position="113"/>
        <end position="134"/>
    </location>
</feature>
<feature type="region of interest" description="Disordered" evidence="6">
    <location>
        <begin position="141"/>
        <end position="163"/>
    </location>
</feature>
<dbReference type="InterPro" id="IPR051401">
    <property type="entry name" value="GtrA_CellWall_Glycosyl"/>
</dbReference>
<dbReference type="PANTHER" id="PTHR38459">
    <property type="entry name" value="PROPHAGE BACTOPRENOL-LINKED GLUCOSE TRANSLOCASE HOMOLOG"/>
    <property type="match status" value="1"/>
</dbReference>
<protein>
    <submittedName>
        <fullName evidence="9">GtrA family protein</fullName>
    </submittedName>
</protein>
<evidence type="ECO:0000313" key="9">
    <source>
        <dbReference type="EMBL" id="QSO47228.1"/>
    </source>
</evidence>
<comment type="subcellular location">
    <subcellularLocation>
        <location evidence="1">Membrane</location>
        <topology evidence="1">Multi-pass membrane protein</topology>
    </subcellularLocation>
</comment>
<evidence type="ECO:0000256" key="4">
    <source>
        <dbReference type="ARBA" id="ARBA00022989"/>
    </source>
</evidence>
<feature type="transmembrane region" description="Helical" evidence="7">
    <location>
        <begin position="37"/>
        <end position="56"/>
    </location>
</feature>
<dbReference type="GO" id="GO:0000271">
    <property type="term" value="P:polysaccharide biosynthetic process"/>
    <property type="evidence" value="ECO:0007669"/>
    <property type="project" value="InterPro"/>
</dbReference>
<dbReference type="InterPro" id="IPR007267">
    <property type="entry name" value="GtrA_DPMS_TM"/>
</dbReference>
<proteinExistence type="inferred from homology"/>
<keyword evidence="10" id="KW-1185">Reference proteome</keyword>
<evidence type="ECO:0000259" key="8">
    <source>
        <dbReference type="Pfam" id="PF04138"/>
    </source>
</evidence>
<evidence type="ECO:0000313" key="10">
    <source>
        <dbReference type="Proteomes" id="UP000663505"/>
    </source>
</evidence>
<gene>
    <name evidence="9" type="ORF">JZ786_23010</name>
</gene>
<keyword evidence="3 7" id="KW-0812">Transmembrane</keyword>
<evidence type="ECO:0000256" key="7">
    <source>
        <dbReference type="SAM" id="Phobius"/>
    </source>
</evidence>
<dbReference type="AlphaFoldDB" id="A0A9X7W0T2"/>
<dbReference type="Pfam" id="PF04138">
    <property type="entry name" value="GtrA_DPMS_TM"/>
    <property type="match status" value="1"/>
</dbReference>
<sequence length="163" mass="18911">MKFVHRYTRFLVIGFLNAVIDLLILNGLLLLSPKDAFHIFIDNTIAVICAITNSYFLNRRFTFRDVAARDAKETARFFVQAFVNLVLNDAIAVFFSTYLIFSKSIPVFVSSNISKGLAMFISSSMSYFMMRYMVFRPSANMRKRKAPRRATRGQDRLKSRREH</sequence>
<feature type="transmembrane region" description="Helical" evidence="7">
    <location>
        <begin position="77"/>
        <end position="101"/>
    </location>
</feature>
<feature type="domain" description="GtrA/DPMS transmembrane" evidence="8">
    <location>
        <begin position="9"/>
        <end position="135"/>
    </location>
</feature>
<accession>A0A9X7W0T2</accession>
<evidence type="ECO:0000256" key="5">
    <source>
        <dbReference type="ARBA" id="ARBA00023136"/>
    </source>
</evidence>
<keyword evidence="5 7" id="KW-0472">Membrane</keyword>
<dbReference type="GO" id="GO:0005886">
    <property type="term" value="C:plasma membrane"/>
    <property type="evidence" value="ECO:0007669"/>
    <property type="project" value="TreeGrafter"/>
</dbReference>
<dbReference type="RefSeq" id="WP_206656585.1">
    <property type="nucleotide sequence ID" value="NZ_CP071182.1"/>
</dbReference>
<feature type="transmembrane region" description="Helical" evidence="7">
    <location>
        <begin position="7"/>
        <end position="31"/>
    </location>
</feature>
<keyword evidence="4 7" id="KW-1133">Transmembrane helix</keyword>
<feature type="compositionally biased region" description="Basic residues" evidence="6">
    <location>
        <begin position="141"/>
        <end position="151"/>
    </location>
</feature>
<evidence type="ECO:0000256" key="3">
    <source>
        <dbReference type="ARBA" id="ARBA00022692"/>
    </source>
</evidence>
<dbReference type="PANTHER" id="PTHR38459:SF1">
    <property type="entry name" value="PROPHAGE BACTOPRENOL-LINKED GLUCOSE TRANSLOCASE HOMOLOG"/>
    <property type="match status" value="1"/>
</dbReference>
<organism evidence="9 10">
    <name type="scientific">Alicyclobacillus mengziensis</name>
    <dbReference type="NCBI Taxonomy" id="2931921"/>
    <lineage>
        <taxon>Bacteria</taxon>
        <taxon>Bacillati</taxon>
        <taxon>Bacillota</taxon>
        <taxon>Bacilli</taxon>
        <taxon>Bacillales</taxon>
        <taxon>Alicyclobacillaceae</taxon>
        <taxon>Alicyclobacillus</taxon>
    </lineage>
</organism>
<evidence type="ECO:0000256" key="1">
    <source>
        <dbReference type="ARBA" id="ARBA00004141"/>
    </source>
</evidence>
<reference evidence="9 10" key="1">
    <citation type="submission" date="2021-02" db="EMBL/GenBank/DDBJ databases">
        <title>Alicyclobacillus curvatus sp. nov. and Alicyclobacillus mengziensis sp. nov., two acidophilic bacteria isolated from acid mine drainage.</title>
        <authorList>
            <person name="Huang Y."/>
        </authorList>
    </citation>
    <scope>NUCLEOTIDE SEQUENCE [LARGE SCALE GENOMIC DNA]</scope>
    <source>
        <strain evidence="9 10">S30H14</strain>
    </source>
</reference>